<dbReference type="InterPro" id="IPR001466">
    <property type="entry name" value="Beta-lactam-related"/>
</dbReference>
<feature type="domain" description="Beta-lactamase-related" evidence="3">
    <location>
        <begin position="34"/>
        <end position="333"/>
    </location>
</feature>
<reference evidence="4 5" key="1">
    <citation type="submission" date="2024-05" db="EMBL/GenBank/DDBJ databases">
        <authorList>
            <person name="Duchaud E."/>
        </authorList>
    </citation>
    <scope>NUCLEOTIDE SEQUENCE [LARGE SCALE GENOMIC DNA]</scope>
    <source>
        <strain evidence="4">Ena-SAMPLE-TAB-13-05-2024-13:56:06:370-140305</strain>
    </source>
</reference>
<evidence type="ECO:0000313" key="4">
    <source>
        <dbReference type="EMBL" id="CAL2107501.1"/>
    </source>
</evidence>
<sequence length="478" mass="55213">MKKVVFKLSILVLFFHSCIAKKATEKTDVNNKIDSYVNKVMKEFEIPGMALAIVKNDEIIHKSFYGISNFEHNVPVSKKTLFKVHSLTKIIVSTAIFQLIQEGKIKLEEPIGKYFNKFPENWKAIQVKHLLSHSSGLPVMKVHRNLSEKEAKDQLFKAPILFKAGNRYAYNRTNFWILQQLLEKITNERIEDFIIKNQFKSVKKGISFSGDILDVVPNRVTEYYPDEKYEPKIFDFYLPDYLLSAGSLSITLDNFINWSTQFDTNSILKTGYKEQMLNPFLYTNGSSFFSYGWMLGAINKFKTIGFTGGGVSIIKKIPVKNLTIILLSNGYRYDPYIERVANNMLSLVDNSLKVKESWLSEELEIAFNKSDNKKINTLINNNKELPIEKILNEIGYSFIHAIHPRIEKAIEVFIMNTKIFPKSLNTFDSLAEGYSIQGDLEKAIYNYQKALEINEGKDKRVKNNIEKRIQELRIKTIK</sequence>
<dbReference type="EMBL" id="CAXJRC010000041">
    <property type="protein sequence ID" value="CAL2107501.1"/>
    <property type="molecule type" value="Genomic_DNA"/>
</dbReference>
<organism evidence="4 5">
    <name type="scientific">Tenacibaculum vairaonense</name>
    <dbReference type="NCBI Taxonomy" id="3137860"/>
    <lineage>
        <taxon>Bacteria</taxon>
        <taxon>Pseudomonadati</taxon>
        <taxon>Bacteroidota</taxon>
        <taxon>Flavobacteriia</taxon>
        <taxon>Flavobacteriales</taxon>
        <taxon>Flavobacteriaceae</taxon>
        <taxon>Tenacibaculum</taxon>
    </lineage>
</organism>
<evidence type="ECO:0000259" key="3">
    <source>
        <dbReference type="Pfam" id="PF00144"/>
    </source>
</evidence>
<evidence type="ECO:0000313" key="5">
    <source>
        <dbReference type="Proteomes" id="UP001497602"/>
    </source>
</evidence>
<keyword evidence="5" id="KW-1185">Reference proteome</keyword>
<evidence type="ECO:0000256" key="1">
    <source>
        <dbReference type="PROSITE-ProRule" id="PRU00339"/>
    </source>
</evidence>
<protein>
    <recommendedName>
        <fullName evidence="3">Beta-lactamase-related domain-containing protein</fullName>
    </recommendedName>
</protein>
<keyword evidence="1" id="KW-0802">TPR repeat</keyword>
<dbReference type="Gene3D" id="3.40.710.10">
    <property type="entry name" value="DD-peptidase/beta-lactamase superfamily"/>
    <property type="match status" value="1"/>
</dbReference>
<dbReference type="InterPro" id="IPR011990">
    <property type="entry name" value="TPR-like_helical_dom_sf"/>
</dbReference>
<dbReference type="Gene3D" id="1.25.40.10">
    <property type="entry name" value="Tetratricopeptide repeat domain"/>
    <property type="match status" value="1"/>
</dbReference>
<dbReference type="Pfam" id="PF00144">
    <property type="entry name" value="Beta-lactamase"/>
    <property type="match status" value="1"/>
</dbReference>
<dbReference type="RefSeq" id="WP_348706449.1">
    <property type="nucleotide sequence ID" value="NZ_CAXIYA010000037.1"/>
</dbReference>
<feature type="signal peptide" evidence="2">
    <location>
        <begin position="1"/>
        <end position="22"/>
    </location>
</feature>
<dbReference type="PANTHER" id="PTHR46825">
    <property type="entry name" value="D-ALANYL-D-ALANINE-CARBOXYPEPTIDASE/ENDOPEPTIDASE AMPH"/>
    <property type="match status" value="1"/>
</dbReference>
<evidence type="ECO:0000256" key="2">
    <source>
        <dbReference type="SAM" id="SignalP"/>
    </source>
</evidence>
<dbReference type="SUPFAM" id="SSF56601">
    <property type="entry name" value="beta-lactamase/transpeptidase-like"/>
    <property type="match status" value="1"/>
</dbReference>
<dbReference type="InterPro" id="IPR019734">
    <property type="entry name" value="TPR_rpt"/>
</dbReference>
<accession>A0ABM9PP53</accession>
<gene>
    <name evidence="4" type="ORF">T190115A13A_40023</name>
</gene>
<keyword evidence="2" id="KW-0732">Signal</keyword>
<feature type="repeat" description="TPR" evidence="1">
    <location>
        <begin position="424"/>
        <end position="457"/>
    </location>
</feature>
<name>A0ABM9PP53_9FLAO</name>
<dbReference type="Proteomes" id="UP001497602">
    <property type="component" value="Unassembled WGS sequence"/>
</dbReference>
<comment type="caution">
    <text evidence="4">The sequence shown here is derived from an EMBL/GenBank/DDBJ whole genome shotgun (WGS) entry which is preliminary data.</text>
</comment>
<dbReference type="PANTHER" id="PTHR46825:SF9">
    <property type="entry name" value="BETA-LACTAMASE-RELATED DOMAIN-CONTAINING PROTEIN"/>
    <property type="match status" value="1"/>
</dbReference>
<feature type="chain" id="PRO_5045748355" description="Beta-lactamase-related domain-containing protein" evidence="2">
    <location>
        <begin position="23"/>
        <end position="478"/>
    </location>
</feature>
<proteinExistence type="predicted"/>
<dbReference type="SUPFAM" id="SSF48452">
    <property type="entry name" value="TPR-like"/>
    <property type="match status" value="1"/>
</dbReference>
<dbReference type="PROSITE" id="PS50005">
    <property type="entry name" value="TPR"/>
    <property type="match status" value="1"/>
</dbReference>
<dbReference type="InterPro" id="IPR012338">
    <property type="entry name" value="Beta-lactam/transpept-like"/>
</dbReference>
<dbReference type="InterPro" id="IPR050491">
    <property type="entry name" value="AmpC-like"/>
</dbReference>